<evidence type="ECO:0000256" key="1">
    <source>
        <dbReference type="SAM" id="Phobius"/>
    </source>
</evidence>
<sequence>MSSYSKVLTSSDGSAAAGSASAAYHADVRRTAGKYALAVGTVLLPIEVPLLISVYVSFVILILVNDTSDKTKASILYIWSPLTELQHVEFIVSADIVPLCVILVESHACVE</sequence>
<organism evidence="2 3">
    <name type="scientific">Suillus luteus UH-Slu-Lm8-n1</name>
    <dbReference type="NCBI Taxonomy" id="930992"/>
    <lineage>
        <taxon>Eukaryota</taxon>
        <taxon>Fungi</taxon>
        <taxon>Dikarya</taxon>
        <taxon>Basidiomycota</taxon>
        <taxon>Agaricomycotina</taxon>
        <taxon>Agaricomycetes</taxon>
        <taxon>Agaricomycetidae</taxon>
        <taxon>Boletales</taxon>
        <taxon>Suillineae</taxon>
        <taxon>Suillaceae</taxon>
        <taxon>Suillus</taxon>
    </lineage>
</organism>
<protein>
    <submittedName>
        <fullName evidence="2">Uncharacterized protein</fullName>
    </submittedName>
</protein>
<dbReference type="InParanoid" id="A0A0C9ZS69"/>
<dbReference type="AlphaFoldDB" id="A0A0C9ZS69"/>
<evidence type="ECO:0000313" key="2">
    <source>
        <dbReference type="EMBL" id="KIK40640.1"/>
    </source>
</evidence>
<keyword evidence="3" id="KW-1185">Reference proteome</keyword>
<feature type="transmembrane region" description="Helical" evidence="1">
    <location>
        <begin position="35"/>
        <end position="64"/>
    </location>
</feature>
<reference evidence="2 3" key="1">
    <citation type="submission" date="2014-04" db="EMBL/GenBank/DDBJ databases">
        <authorList>
            <consortium name="DOE Joint Genome Institute"/>
            <person name="Kuo A."/>
            <person name="Ruytinx J."/>
            <person name="Rineau F."/>
            <person name="Colpaert J."/>
            <person name="Kohler A."/>
            <person name="Nagy L.G."/>
            <person name="Floudas D."/>
            <person name="Copeland A."/>
            <person name="Barry K.W."/>
            <person name="Cichocki N."/>
            <person name="Veneault-Fourrey C."/>
            <person name="LaButti K."/>
            <person name="Lindquist E.A."/>
            <person name="Lipzen A."/>
            <person name="Lundell T."/>
            <person name="Morin E."/>
            <person name="Murat C."/>
            <person name="Sun H."/>
            <person name="Tunlid A."/>
            <person name="Henrissat B."/>
            <person name="Grigoriev I.V."/>
            <person name="Hibbett D.S."/>
            <person name="Martin F."/>
            <person name="Nordberg H.P."/>
            <person name="Cantor M.N."/>
            <person name="Hua S.X."/>
        </authorList>
    </citation>
    <scope>NUCLEOTIDE SEQUENCE [LARGE SCALE GENOMIC DNA]</scope>
    <source>
        <strain evidence="2 3">UH-Slu-Lm8-n1</strain>
    </source>
</reference>
<accession>A0A0C9ZS69</accession>
<keyword evidence="1" id="KW-1133">Transmembrane helix</keyword>
<name>A0A0C9ZS69_9AGAM</name>
<keyword evidence="1" id="KW-0812">Transmembrane</keyword>
<gene>
    <name evidence="2" type="ORF">CY34DRAFT_806998</name>
</gene>
<dbReference type="HOGENOM" id="CLU_2160077_0_0_1"/>
<dbReference type="EMBL" id="KN835295">
    <property type="protein sequence ID" value="KIK40640.1"/>
    <property type="molecule type" value="Genomic_DNA"/>
</dbReference>
<keyword evidence="1" id="KW-0472">Membrane</keyword>
<reference evidence="3" key="2">
    <citation type="submission" date="2015-01" db="EMBL/GenBank/DDBJ databases">
        <title>Evolutionary Origins and Diversification of the Mycorrhizal Mutualists.</title>
        <authorList>
            <consortium name="DOE Joint Genome Institute"/>
            <consortium name="Mycorrhizal Genomics Consortium"/>
            <person name="Kohler A."/>
            <person name="Kuo A."/>
            <person name="Nagy L.G."/>
            <person name="Floudas D."/>
            <person name="Copeland A."/>
            <person name="Barry K.W."/>
            <person name="Cichocki N."/>
            <person name="Veneault-Fourrey C."/>
            <person name="LaButti K."/>
            <person name="Lindquist E.A."/>
            <person name="Lipzen A."/>
            <person name="Lundell T."/>
            <person name="Morin E."/>
            <person name="Murat C."/>
            <person name="Riley R."/>
            <person name="Ohm R."/>
            <person name="Sun H."/>
            <person name="Tunlid A."/>
            <person name="Henrissat B."/>
            <person name="Grigoriev I.V."/>
            <person name="Hibbett D.S."/>
            <person name="Martin F."/>
        </authorList>
    </citation>
    <scope>NUCLEOTIDE SEQUENCE [LARGE SCALE GENOMIC DNA]</scope>
    <source>
        <strain evidence="3">UH-Slu-Lm8-n1</strain>
    </source>
</reference>
<evidence type="ECO:0000313" key="3">
    <source>
        <dbReference type="Proteomes" id="UP000054485"/>
    </source>
</evidence>
<proteinExistence type="predicted"/>
<dbReference type="Proteomes" id="UP000054485">
    <property type="component" value="Unassembled WGS sequence"/>
</dbReference>